<gene>
    <name evidence="15" type="primary">pheT</name>
    <name evidence="20" type="ORF">CA2015_0699</name>
</gene>
<dbReference type="InterPro" id="IPR005121">
    <property type="entry name" value="Fdx_antiC-bd"/>
</dbReference>
<dbReference type="HAMAP" id="MF_00283">
    <property type="entry name" value="Phe_tRNA_synth_beta1"/>
    <property type="match status" value="1"/>
</dbReference>
<evidence type="ECO:0000256" key="12">
    <source>
        <dbReference type="ARBA" id="ARBA00022917"/>
    </source>
</evidence>
<dbReference type="InterPro" id="IPR045060">
    <property type="entry name" value="Phe-tRNA-ligase_IIc_bsu"/>
</dbReference>
<dbReference type="CDD" id="cd00769">
    <property type="entry name" value="PheRS_beta_core"/>
    <property type="match status" value="1"/>
</dbReference>
<evidence type="ECO:0000256" key="3">
    <source>
        <dbReference type="ARBA" id="ARBA00011209"/>
    </source>
</evidence>
<dbReference type="InterPro" id="IPR041616">
    <property type="entry name" value="PheRS_beta_core"/>
</dbReference>
<keyword evidence="7 15" id="KW-0479">Metal-binding</keyword>
<evidence type="ECO:0000256" key="2">
    <source>
        <dbReference type="ARBA" id="ARBA00008653"/>
    </source>
</evidence>
<comment type="subcellular location">
    <subcellularLocation>
        <location evidence="1 15">Cytoplasm</location>
    </subcellularLocation>
</comment>
<dbReference type="Pfam" id="PF03147">
    <property type="entry name" value="FDX-ACB"/>
    <property type="match status" value="1"/>
</dbReference>
<dbReference type="OrthoDB" id="9805455at2"/>
<dbReference type="Gene3D" id="3.30.70.380">
    <property type="entry name" value="Ferrodoxin-fold anticodon-binding domain"/>
    <property type="match status" value="1"/>
</dbReference>
<dbReference type="SUPFAM" id="SSF54991">
    <property type="entry name" value="Anticodon-binding domain of PheRS"/>
    <property type="match status" value="1"/>
</dbReference>
<proteinExistence type="inferred from homology"/>
<evidence type="ECO:0000256" key="15">
    <source>
        <dbReference type="HAMAP-Rule" id="MF_00283"/>
    </source>
</evidence>
<dbReference type="PROSITE" id="PS51447">
    <property type="entry name" value="FDX_ACB"/>
    <property type="match status" value="1"/>
</dbReference>
<dbReference type="Pfam" id="PF03483">
    <property type="entry name" value="B3_4"/>
    <property type="match status" value="1"/>
</dbReference>
<feature type="domain" description="TRNA-binding" evidence="17">
    <location>
        <begin position="42"/>
        <end position="154"/>
    </location>
</feature>
<evidence type="ECO:0000256" key="9">
    <source>
        <dbReference type="ARBA" id="ARBA00022840"/>
    </source>
</evidence>
<dbReference type="Gene3D" id="3.50.40.10">
    <property type="entry name" value="Phenylalanyl-trna Synthetase, Chain B, domain 3"/>
    <property type="match status" value="1"/>
</dbReference>
<dbReference type="GO" id="GO:0000049">
    <property type="term" value="F:tRNA binding"/>
    <property type="evidence" value="ECO:0007669"/>
    <property type="project" value="UniProtKB-UniRule"/>
</dbReference>
<evidence type="ECO:0000259" key="18">
    <source>
        <dbReference type="PROSITE" id="PS51447"/>
    </source>
</evidence>
<dbReference type="InterPro" id="IPR009061">
    <property type="entry name" value="DNA-bd_dom_put_sf"/>
</dbReference>
<comment type="similarity">
    <text evidence="2 15">Belongs to the phenylalanyl-tRNA synthetase beta subunit family. Type 1 subfamily.</text>
</comment>
<dbReference type="AlphaFoldDB" id="A0A0H4PPI5"/>
<comment type="catalytic activity">
    <reaction evidence="14 15">
        <text>tRNA(Phe) + L-phenylalanine + ATP = L-phenylalanyl-tRNA(Phe) + AMP + diphosphate + H(+)</text>
        <dbReference type="Rhea" id="RHEA:19413"/>
        <dbReference type="Rhea" id="RHEA-COMP:9668"/>
        <dbReference type="Rhea" id="RHEA-COMP:9699"/>
        <dbReference type="ChEBI" id="CHEBI:15378"/>
        <dbReference type="ChEBI" id="CHEBI:30616"/>
        <dbReference type="ChEBI" id="CHEBI:33019"/>
        <dbReference type="ChEBI" id="CHEBI:58095"/>
        <dbReference type="ChEBI" id="CHEBI:78442"/>
        <dbReference type="ChEBI" id="CHEBI:78531"/>
        <dbReference type="ChEBI" id="CHEBI:456215"/>
        <dbReference type="EC" id="6.1.1.20"/>
    </reaction>
</comment>
<dbReference type="InterPro" id="IPR020825">
    <property type="entry name" value="Phe-tRNA_synthase-like_B3/B4"/>
</dbReference>
<sequence length="803" mass="88380">MKISINRLKDYIPFDLSTKEIADLLTAGGLEVEGVTTYESVKGSLNGVVVGEVLSCEPHPNADKLSLTKVDLGNEIVPIVCGAPNVAKGQKVPVATVGAILYPLSGESFEIKKAKIRGEVSLGMICAEDELGLGAGHDGILVLDTDLPNGSPVGPLFDIKQTEVLEIGLTPNRADAASHLGVARDLKALLKKDLVLTDVDAFTIDNSDRIIEVSVADNEDCPRYSGLTLSNVKVAPSPKWLQDYLKAIGLEPINNVVDITNFILHDLGQPLHAFDADKIQGNKIEVKRMPSGTKFVTLDGKERELSGEELMICDESEGLCIAGTLGGLDSGVSEQTSTIFLESACFGTDVVRKGAQFHGIKTDASFRFERGTDPNMPVFALKMAALLIKELTGAVVSSPITDIYPDPVADFEIPVSYRHVDRLIGQEIGKERIKEILESLEIKVSNETESGFVAVVKPYRVDVTREADIIEEVLRIYGFESIPLKEDYQADFLAEHPEKDTNKLQYRVTEMLAGIGYSEILTNSLTKSSYATQASFLDQEKDVVILNKLSEDLGVLRQSLLFTGLEVLAHNINRRQKDLKLFEFGTVYAKGSEGYDEGQRLSLFLTGNATRENWMQAVKAVTFTDLYAVVEALLTKLNISNQEVNVIETSPYLFGLELVVNKKPVGHIGLLSPEIGKLADVKQEVYFAELDWTRLTKLAKSQGKFQEISKFPEVRRDLSLVIDQEITFDQIKQLATTAGGKLLKRINVFDMYKGDKLEEGKKAYALSFYLQDNQQTLTDKVIDKTMGKLMQTFEKNAGALIRK</sequence>
<dbReference type="InterPro" id="IPR012340">
    <property type="entry name" value="NA-bd_OB-fold"/>
</dbReference>
<dbReference type="CDD" id="cd02796">
    <property type="entry name" value="tRNA_bind_bactPheRS"/>
    <property type="match status" value="1"/>
</dbReference>
<feature type="binding site" evidence="15">
    <location>
        <position position="462"/>
    </location>
    <ligand>
        <name>Mg(2+)</name>
        <dbReference type="ChEBI" id="CHEBI:18420"/>
        <note>shared with alpha subunit</note>
    </ligand>
</feature>
<keyword evidence="13 15" id="KW-0030">Aminoacyl-tRNA synthetase</keyword>
<evidence type="ECO:0000256" key="7">
    <source>
        <dbReference type="ARBA" id="ARBA00022723"/>
    </source>
</evidence>
<dbReference type="GO" id="GO:0004826">
    <property type="term" value="F:phenylalanine-tRNA ligase activity"/>
    <property type="evidence" value="ECO:0007669"/>
    <property type="project" value="UniProtKB-UniRule"/>
</dbReference>
<evidence type="ECO:0000256" key="6">
    <source>
        <dbReference type="ARBA" id="ARBA00022598"/>
    </source>
</evidence>
<keyword evidence="5 16" id="KW-0820">tRNA-binding</keyword>
<dbReference type="SUPFAM" id="SSF46955">
    <property type="entry name" value="Putative DNA-binding domain"/>
    <property type="match status" value="1"/>
</dbReference>
<reference evidence="20 21" key="1">
    <citation type="submission" date="2015-07" db="EMBL/GenBank/DDBJ databases">
        <authorList>
            <person name="Kim K.M."/>
        </authorList>
    </citation>
    <scope>NUCLEOTIDE SEQUENCE [LARGE SCALE GENOMIC DNA]</scope>
    <source>
        <strain evidence="20 21">KCTC 12363</strain>
    </source>
</reference>
<dbReference type="PROSITE" id="PS50886">
    <property type="entry name" value="TRBD"/>
    <property type="match status" value="1"/>
</dbReference>
<keyword evidence="4 15" id="KW-0963">Cytoplasm</keyword>
<keyword evidence="12 15" id="KW-0648">Protein biosynthesis</keyword>
<dbReference type="NCBIfam" id="NF045760">
    <property type="entry name" value="YtpR"/>
    <property type="match status" value="1"/>
</dbReference>
<keyword evidence="8 15" id="KW-0547">Nucleotide-binding</keyword>
<feature type="binding site" evidence="15">
    <location>
        <position position="468"/>
    </location>
    <ligand>
        <name>Mg(2+)</name>
        <dbReference type="ChEBI" id="CHEBI:18420"/>
        <note>shared with alpha subunit</note>
    </ligand>
</feature>
<keyword evidence="11 16" id="KW-0694">RNA-binding</keyword>
<dbReference type="SUPFAM" id="SSF50249">
    <property type="entry name" value="Nucleic acid-binding proteins"/>
    <property type="match status" value="1"/>
</dbReference>
<organism evidence="20 21">
    <name type="scientific">Cyclobacterium amurskyense</name>
    <dbReference type="NCBI Taxonomy" id="320787"/>
    <lineage>
        <taxon>Bacteria</taxon>
        <taxon>Pseudomonadati</taxon>
        <taxon>Bacteroidota</taxon>
        <taxon>Cytophagia</taxon>
        <taxon>Cytophagales</taxon>
        <taxon>Cyclobacteriaceae</taxon>
        <taxon>Cyclobacterium</taxon>
    </lineage>
</organism>
<dbReference type="SMART" id="SM00896">
    <property type="entry name" value="FDX-ACB"/>
    <property type="match status" value="1"/>
</dbReference>
<dbReference type="NCBIfam" id="TIGR00472">
    <property type="entry name" value="pheT_bact"/>
    <property type="match status" value="1"/>
</dbReference>
<dbReference type="GO" id="GO:0005524">
    <property type="term" value="F:ATP binding"/>
    <property type="evidence" value="ECO:0007669"/>
    <property type="project" value="UniProtKB-UniRule"/>
</dbReference>
<evidence type="ECO:0000256" key="10">
    <source>
        <dbReference type="ARBA" id="ARBA00022842"/>
    </source>
</evidence>
<dbReference type="InterPro" id="IPR005146">
    <property type="entry name" value="B3/B4_tRNA-bd"/>
</dbReference>
<dbReference type="KEGG" id="camu:CA2015_0699"/>
<dbReference type="InterPro" id="IPR005147">
    <property type="entry name" value="tRNA_synthase_B5-dom"/>
</dbReference>
<evidence type="ECO:0000256" key="14">
    <source>
        <dbReference type="ARBA" id="ARBA00049255"/>
    </source>
</evidence>
<evidence type="ECO:0000256" key="13">
    <source>
        <dbReference type="ARBA" id="ARBA00023146"/>
    </source>
</evidence>
<dbReference type="GO" id="GO:0000287">
    <property type="term" value="F:magnesium ion binding"/>
    <property type="evidence" value="ECO:0007669"/>
    <property type="project" value="UniProtKB-UniRule"/>
</dbReference>
<dbReference type="Gene3D" id="3.30.56.10">
    <property type="match status" value="2"/>
</dbReference>
<keyword evidence="10 15" id="KW-0460">Magnesium</keyword>
<dbReference type="PATRIC" id="fig|320787.5.peg.779"/>
<feature type="binding site" evidence="15">
    <location>
        <position position="471"/>
    </location>
    <ligand>
        <name>Mg(2+)</name>
        <dbReference type="ChEBI" id="CHEBI:18420"/>
        <note>shared with alpha subunit</note>
    </ligand>
</feature>
<dbReference type="FunFam" id="3.30.70.380:FF:000001">
    <property type="entry name" value="Phenylalanine--tRNA ligase beta subunit"/>
    <property type="match status" value="1"/>
</dbReference>
<evidence type="ECO:0000256" key="4">
    <source>
        <dbReference type="ARBA" id="ARBA00022490"/>
    </source>
</evidence>
<evidence type="ECO:0000256" key="11">
    <source>
        <dbReference type="ARBA" id="ARBA00022884"/>
    </source>
</evidence>
<feature type="domain" description="FDX-ACB" evidence="18">
    <location>
        <begin position="709"/>
        <end position="802"/>
    </location>
</feature>
<evidence type="ECO:0000313" key="21">
    <source>
        <dbReference type="Proteomes" id="UP000036520"/>
    </source>
</evidence>
<dbReference type="Proteomes" id="UP000036520">
    <property type="component" value="Chromosome"/>
</dbReference>
<dbReference type="InterPro" id="IPR002547">
    <property type="entry name" value="tRNA-bd_dom"/>
</dbReference>
<feature type="domain" description="B5" evidence="19">
    <location>
        <begin position="408"/>
        <end position="484"/>
    </location>
</feature>
<dbReference type="SUPFAM" id="SSF55681">
    <property type="entry name" value="Class II aaRS and biotin synthetases"/>
    <property type="match status" value="1"/>
</dbReference>
<evidence type="ECO:0000313" key="20">
    <source>
        <dbReference type="EMBL" id="AKP50162.1"/>
    </source>
</evidence>
<dbReference type="GO" id="GO:0009328">
    <property type="term" value="C:phenylalanine-tRNA ligase complex"/>
    <property type="evidence" value="ECO:0007669"/>
    <property type="project" value="TreeGrafter"/>
</dbReference>
<dbReference type="GO" id="GO:0006432">
    <property type="term" value="P:phenylalanyl-tRNA aminoacylation"/>
    <property type="evidence" value="ECO:0007669"/>
    <property type="project" value="UniProtKB-UniRule"/>
</dbReference>
<dbReference type="RefSeq" id="WP_048640630.1">
    <property type="nucleotide sequence ID" value="NZ_CP012040.1"/>
</dbReference>
<dbReference type="Pfam" id="PF03484">
    <property type="entry name" value="B5"/>
    <property type="match status" value="1"/>
</dbReference>
<dbReference type="FunFam" id="2.40.50.140:FF:000045">
    <property type="entry name" value="Phenylalanine--tRNA ligase beta subunit"/>
    <property type="match status" value="1"/>
</dbReference>
<accession>A0A0H4PPI5</accession>
<evidence type="ECO:0000259" key="17">
    <source>
        <dbReference type="PROSITE" id="PS50886"/>
    </source>
</evidence>
<dbReference type="EC" id="6.1.1.20" evidence="15"/>
<dbReference type="SMART" id="SM00873">
    <property type="entry name" value="B3_4"/>
    <property type="match status" value="1"/>
</dbReference>
<evidence type="ECO:0000256" key="5">
    <source>
        <dbReference type="ARBA" id="ARBA00022555"/>
    </source>
</evidence>
<evidence type="ECO:0000259" key="19">
    <source>
        <dbReference type="PROSITE" id="PS51483"/>
    </source>
</evidence>
<dbReference type="PROSITE" id="PS51483">
    <property type="entry name" value="B5"/>
    <property type="match status" value="1"/>
</dbReference>
<dbReference type="Pfam" id="PF01588">
    <property type="entry name" value="tRNA_bind"/>
    <property type="match status" value="1"/>
</dbReference>
<dbReference type="PANTHER" id="PTHR10947:SF0">
    <property type="entry name" value="PHENYLALANINE--TRNA LIGASE BETA SUBUNIT"/>
    <property type="match status" value="1"/>
</dbReference>
<dbReference type="SUPFAM" id="SSF56037">
    <property type="entry name" value="PheT/TilS domain"/>
    <property type="match status" value="1"/>
</dbReference>
<keyword evidence="6 15" id="KW-0436">Ligase</keyword>
<keyword evidence="21" id="KW-1185">Reference proteome</keyword>
<protein>
    <recommendedName>
        <fullName evidence="15">Phenylalanine--tRNA ligase beta subunit</fullName>
        <ecNumber evidence="15">6.1.1.20</ecNumber>
    </recommendedName>
    <alternativeName>
        <fullName evidence="15">Phenylalanyl-tRNA synthetase beta subunit</fullName>
        <shortName evidence="15">PheRS</shortName>
    </alternativeName>
</protein>
<dbReference type="InterPro" id="IPR004532">
    <property type="entry name" value="Phe-tRNA-ligase_IIc_bsu_bact"/>
</dbReference>
<comment type="subunit">
    <text evidence="3 15">Tetramer of two alpha and two beta subunits.</text>
</comment>
<keyword evidence="9 15" id="KW-0067">ATP-binding</keyword>
<evidence type="ECO:0000256" key="8">
    <source>
        <dbReference type="ARBA" id="ARBA00022741"/>
    </source>
</evidence>
<name>A0A0H4PPI5_9BACT</name>
<feature type="binding site" evidence="15">
    <location>
        <position position="472"/>
    </location>
    <ligand>
        <name>Mg(2+)</name>
        <dbReference type="ChEBI" id="CHEBI:18420"/>
        <note>shared with alpha subunit</note>
    </ligand>
</feature>
<dbReference type="Gene3D" id="3.30.930.10">
    <property type="entry name" value="Bira Bifunctional Protein, Domain 2"/>
    <property type="match status" value="1"/>
</dbReference>
<dbReference type="SMART" id="SM00874">
    <property type="entry name" value="B5"/>
    <property type="match status" value="1"/>
</dbReference>
<dbReference type="InterPro" id="IPR036690">
    <property type="entry name" value="Fdx_antiC-bd_sf"/>
</dbReference>
<dbReference type="STRING" id="320787.CA2015_0699"/>
<dbReference type="InterPro" id="IPR033714">
    <property type="entry name" value="tRNA_bind_bactPheRS"/>
</dbReference>
<evidence type="ECO:0000256" key="1">
    <source>
        <dbReference type="ARBA" id="ARBA00004496"/>
    </source>
</evidence>
<evidence type="ECO:0000256" key="16">
    <source>
        <dbReference type="PROSITE-ProRule" id="PRU00209"/>
    </source>
</evidence>
<comment type="cofactor">
    <cofactor evidence="15">
        <name>Mg(2+)</name>
        <dbReference type="ChEBI" id="CHEBI:18420"/>
    </cofactor>
    <text evidence="15">Binds 2 magnesium ions per tetramer.</text>
</comment>
<dbReference type="EMBL" id="CP012040">
    <property type="protein sequence ID" value="AKP50162.1"/>
    <property type="molecule type" value="Genomic_DNA"/>
</dbReference>
<dbReference type="Gene3D" id="2.40.50.140">
    <property type="entry name" value="Nucleic acid-binding proteins"/>
    <property type="match status" value="1"/>
</dbReference>
<dbReference type="Pfam" id="PF17759">
    <property type="entry name" value="tRNA_synthFbeta"/>
    <property type="match status" value="1"/>
</dbReference>
<dbReference type="PANTHER" id="PTHR10947">
    <property type="entry name" value="PHENYLALANYL-TRNA SYNTHETASE BETA CHAIN AND LEUCINE-RICH REPEAT-CONTAINING PROTEIN 47"/>
    <property type="match status" value="1"/>
</dbReference>
<dbReference type="InterPro" id="IPR045864">
    <property type="entry name" value="aa-tRNA-synth_II/BPL/LPL"/>
</dbReference>